<protein>
    <submittedName>
        <fullName evidence="2">PE family protein</fullName>
    </submittedName>
</protein>
<dbReference type="Gene3D" id="1.10.287.850">
    <property type="entry name" value="HP0062-like domain"/>
    <property type="match status" value="1"/>
</dbReference>
<evidence type="ECO:0000259" key="1">
    <source>
        <dbReference type="Pfam" id="PF00934"/>
    </source>
</evidence>
<dbReference type="SUPFAM" id="SSF140459">
    <property type="entry name" value="PE/PPE dimer-like"/>
    <property type="match status" value="1"/>
</dbReference>
<dbReference type="Pfam" id="PF00934">
    <property type="entry name" value="PE"/>
    <property type="match status" value="1"/>
</dbReference>
<dbReference type="InterPro" id="IPR000084">
    <property type="entry name" value="PE-PGRS_N"/>
</dbReference>
<reference evidence="2 3" key="1">
    <citation type="submission" date="2018-10" db="EMBL/GenBank/DDBJ databases">
        <title>Isolation from cow dung.</title>
        <authorList>
            <person name="Ling L."/>
        </authorList>
    </citation>
    <scope>NUCLEOTIDE SEQUENCE [LARGE SCALE GENOMIC DNA]</scope>
    <source>
        <strain evidence="2 3">NEAU-LL90</strain>
    </source>
</reference>
<evidence type="ECO:0000313" key="3">
    <source>
        <dbReference type="Proteomes" id="UP000279275"/>
    </source>
</evidence>
<name>A0A3M2L9U0_9NOCA</name>
<dbReference type="EMBL" id="RFFH01000002">
    <property type="protein sequence ID" value="RMI34184.1"/>
    <property type="molecule type" value="Genomic_DNA"/>
</dbReference>
<proteinExistence type="predicted"/>
<feature type="domain" description="PE" evidence="1">
    <location>
        <begin position="5"/>
        <end position="93"/>
    </location>
</feature>
<evidence type="ECO:0000313" key="2">
    <source>
        <dbReference type="EMBL" id="RMI34184.1"/>
    </source>
</evidence>
<dbReference type="AlphaFoldDB" id="A0A3M2L9U0"/>
<dbReference type="RefSeq" id="WP_122187108.1">
    <property type="nucleotide sequence ID" value="NZ_RFFH01000002.1"/>
</dbReference>
<accession>A0A3M2L9U0</accession>
<keyword evidence="3" id="KW-1185">Reference proteome</keyword>
<dbReference type="Proteomes" id="UP000279275">
    <property type="component" value="Unassembled WGS sequence"/>
</dbReference>
<gene>
    <name evidence="2" type="ORF">EBN03_07120</name>
</gene>
<comment type="caution">
    <text evidence="2">The sequence shown here is derived from an EMBL/GenBank/DDBJ whole genome shotgun (WGS) entry which is preliminary data.</text>
</comment>
<organism evidence="2 3">
    <name type="scientific">Nocardia stercoris</name>
    <dbReference type="NCBI Taxonomy" id="2483361"/>
    <lineage>
        <taxon>Bacteria</taxon>
        <taxon>Bacillati</taxon>
        <taxon>Actinomycetota</taxon>
        <taxon>Actinomycetes</taxon>
        <taxon>Mycobacteriales</taxon>
        <taxon>Nocardiaceae</taxon>
        <taxon>Nocardia</taxon>
    </lineage>
</organism>
<dbReference type="InterPro" id="IPR038332">
    <property type="entry name" value="PPE_sf"/>
</dbReference>
<sequence>MFGLVNVSHETIEAAATELELLADRLTAAHAAAISSTDFVVPSGAEEVSIHAAAHLSEAGGSHTASVTRGIFELQNAAATLRAQLAAYNAHDDSHAAGIAAQTATITEV</sequence>